<dbReference type="Proteomes" id="UP000059680">
    <property type="component" value="Chromosome 1"/>
</dbReference>
<name>A0A0P0VDG7_ORYSJ</name>
<feature type="non-terminal residue" evidence="3">
    <location>
        <position position="1"/>
    </location>
</feature>
<gene>
    <name evidence="3" type="ordered locus">Os01g0974600</name>
    <name evidence="3" type="ORF">OSNPB_010974600</name>
</gene>
<evidence type="ECO:0000313" key="3">
    <source>
        <dbReference type="EMBL" id="BAS76456.1"/>
    </source>
</evidence>
<sequence>NFGYLLVDIYPIKTSYGIVSFLPTSWIASASSLLVVHAAISLVIRNNEELEKLLSGGDHRPWRSAAQHQPGAPPKEGRGEGQQGGQVAKEEPRHRQVPQEGRRRRRVE</sequence>
<dbReference type="EMBL" id="AP014957">
    <property type="protein sequence ID" value="BAS76456.1"/>
    <property type="molecule type" value="Genomic_DNA"/>
</dbReference>
<evidence type="ECO:0000256" key="1">
    <source>
        <dbReference type="SAM" id="MobiDB-lite"/>
    </source>
</evidence>
<organism evidence="3 4">
    <name type="scientific">Oryza sativa subsp. japonica</name>
    <name type="common">Rice</name>
    <dbReference type="NCBI Taxonomy" id="39947"/>
    <lineage>
        <taxon>Eukaryota</taxon>
        <taxon>Viridiplantae</taxon>
        <taxon>Streptophyta</taxon>
        <taxon>Embryophyta</taxon>
        <taxon>Tracheophyta</taxon>
        <taxon>Spermatophyta</taxon>
        <taxon>Magnoliopsida</taxon>
        <taxon>Liliopsida</taxon>
        <taxon>Poales</taxon>
        <taxon>Poaceae</taxon>
        <taxon>BOP clade</taxon>
        <taxon>Oryzoideae</taxon>
        <taxon>Oryzeae</taxon>
        <taxon>Oryzinae</taxon>
        <taxon>Oryza</taxon>
        <taxon>Oryza sativa</taxon>
    </lineage>
</organism>
<protein>
    <submittedName>
        <fullName evidence="3">Os01g0974600 protein</fullName>
    </submittedName>
</protein>
<feature type="transmembrane region" description="Helical" evidence="2">
    <location>
        <begin position="26"/>
        <end position="44"/>
    </location>
</feature>
<evidence type="ECO:0000313" key="4">
    <source>
        <dbReference type="Proteomes" id="UP000059680"/>
    </source>
</evidence>
<reference evidence="3 4" key="3">
    <citation type="journal article" date="2013" name="Rice">
        <title>Improvement of the Oryza sativa Nipponbare reference genome using next generation sequence and optical map data.</title>
        <authorList>
            <person name="Kawahara Y."/>
            <person name="de la Bastide M."/>
            <person name="Hamilton J.P."/>
            <person name="Kanamori H."/>
            <person name="McCombie W.R."/>
            <person name="Ouyang S."/>
            <person name="Schwartz D.C."/>
            <person name="Tanaka T."/>
            <person name="Wu J."/>
            <person name="Zhou S."/>
            <person name="Childs K.L."/>
            <person name="Davidson R.M."/>
            <person name="Lin H."/>
            <person name="Quesada-Ocampo L."/>
            <person name="Vaillancourt B."/>
            <person name="Sakai H."/>
            <person name="Lee S.S."/>
            <person name="Kim J."/>
            <person name="Numa H."/>
            <person name="Itoh T."/>
            <person name="Buell C.R."/>
            <person name="Matsumoto T."/>
        </authorList>
    </citation>
    <scope>NUCLEOTIDE SEQUENCE [LARGE SCALE GENOMIC DNA]</scope>
    <source>
        <strain evidence="4">cv. Nipponbare</strain>
    </source>
</reference>
<dbReference type="PaxDb" id="39947-A0A0P0VDG7"/>
<dbReference type="InParanoid" id="A0A0P0VDG7"/>
<keyword evidence="2" id="KW-1133">Transmembrane helix</keyword>
<evidence type="ECO:0000256" key="2">
    <source>
        <dbReference type="SAM" id="Phobius"/>
    </source>
</evidence>
<accession>A0A0P0VDG7</accession>
<keyword evidence="2" id="KW-0812">Transmembrane</keyword>
<keyword evidence="4" id="KW-1185">Reference proteome</keyword>
<keyword evidence="2" id="KW-0472">Membrane</keyword>
<dbReference type="AlphaFoldDB" id="A0A0P0VDG7"/>
<proteinExistence type="predicted"/>
<dbReference type="Gramene" id="Os01t0974600-00">
    <property type="protein sequence ID" value="Os01t0974600-00"/>
    <property type="gene ID" value="Os01g0974600"/>
</dbReference>
<reference evidence="3 4" key="2">
    <citation type="journal article" date="2013" name="Plant Cell Physiol.">
        <title>Rice Annotation Project Database (RAP-DB): an integrative and interactive database for rice genomics.</title>
        <authorList>
            <person name="Sakai H."/>
            <person name="Lee S.S."/>
            <person name="Tanaka T."/>
            <person name="Numa H."/>
            <person name="Kim J."/>
            <person name="Kawahara Y."/>
            <person name="Wakimoto H."/>
            <person name="Yang C.C."/>
            <person name="Iwamoto M."/>
            <person name="Abe T."/>
            <person name="Yamada Y."/>
            <person name="Muto A."/>
            <person name="Inokuchi H."/>
            <person name="Ikemura T."/>
            <person name="Matsumoto T."/>
            <person name="Sasaki T."/>
            <person name="Itoh T."/>
        </authorList>
    </citation>
    <scope>NUCLEOTIDE SEQUENCE [LARGE SCALE GENOMIC DNA]</scope>
    <source>
        <strain evidence="4">cv. Nipponbare</strain>
    </source>
</reference>
<feature type="region of interest" description="Disordered" evidence="1">
    <location>
        <begin position="55"/>
        <end position="108"/>
    </location>
</feature>
<reference evidence="4" key="1">
    <citation type="journal article" date="2005" name="Nature">
        <title>The map-based sequence of the rice genome.</title>
        <authorList>
            <consortium name="International rice genome sequencing project (IRGSP)"/>
            <person name="Matsumoto T."/>
            <person name="Wu J."/>
            <person name="Kanamori H."/>
            <person name="Katayose Y."/>
            <person name="Fujisawa M."/>
            <person name="Namiki N."/>
            <person name="Mizuno H."/>
            <person name="Yamamoto K."/>
            <person name="Antonio B.A."/>
            <person name="Baba T."/>
            <person name="Sakata K."/>
            <person name="Nagamura Y."/>
            <person name="Aoki H."/>
            <person name="Arikawa K."/>
            <person name="Arita K."/>
            <person name="Bito T."/>
            <person name="Chiden Y."/>
            <person name="Fujitsuka N."/>
            <person name="Fukunaka R."/>
            <person name="Hamada M."/>
            <person name="Harada C."/>
            <person name="Hayashi A."/>
            <person name="Hijishita S."/>
            <person name="Honda M."/>
            <person name="Hosokawa S."/>
            <person name="Ichikawa Y."/>
            <person name="Idonuma A."/>
            <person name="Iijima M."/>
            <person name="Ikeda M."/>
            <person name="Ikeno M."/>
            <person name="Ito K."/>
            <person name="Ito S."/>
            <person name="Ito T."/>
            <person name="Ito Y."/>
            <person name="Ito Y."/>
            <person name="Iwabuchi A."/>
            <person name="Kamiya K."/>
            <person name="Karasawa W."/>
            <person name="Kurita K."/>
            <person name="Katagiri S."/>
            <person name="Kikuta A."/>
            <person name="Kobayashi H."/>
            <person name="Kobayashi N."/>
            <person name="Machita K."/>
            <person name="Maehara T."/>
            <person name="Masukawa M."/>
            <person name="Mizubayashi T."/>
            <person name="Mukai Y."/>
            <person name="Nagasaki H."/>
            <person name="Nagata Y."/>
            <person name="Naito S."/>
            <person name="Nakashima M."/>
            <person name="Nakama Y."/>
            <person name="Nakamichi Y."/>
            <person name="Nakamura M."/>
            <person name="Meguro A."/>
            <person name="Negishi M."/>
            <person name="Ohta I."/>
            <person name="Ohta T."/>
            <person name="Okamoto M."/>
            <person name="Ono N."/>
            <person name="Saji S."/>
            <person name="Sakaguchi M."/>
            <person name="Sakai K."/>
            <person name="Shibata M."/>
            <person name="Shimokawa T."/>
            <person name="Song J."/>
            <person name="Takazaki Y."/>
            <person name="Terasawa K."/>
            <person name="Tsugane M."/>
            <person name="Tsuji K."/>
            <person name="Ueda S."/>
            <person name="Waki K."/>
            <person name="Yamagata H."/>
            <person name="Yamamoto M."/>
            <person name="Yamamoto S."/>
            <person name="Yamane H."/>
            <person name="Yoshiki S."/>
            <person name="Yoshihara R."/>
            <person name="Yukawa K."/>
            <person name="Zhong H."/>
            <person name="Yano M."/>
            <person name="Yuan Q."/>
            <person name="Ouyang S."/>
            <person name="Liu J."/>
            <person name="Jones K.M."/>
            <person name="Gansberger K."/>
            <person name="Moffat K."/>
            <person name="Hill J."/>
            <person name="Bera J."/>
            <person name="Fadrosh D."/>
            <person name="Jin S."/>
            <person name="Johri S."/>
            <person name="Kim M."/>
            <person name="Overton L."/>
            <person name="Reardon M."/>
            <person name="Tsitrin T."/>
            <person name="Vuong H."/>
            <person name="Weaver B."/>
            <person name="Ciecko A."/>
            <person name="Tallon L."/>
            <person name="Jackson J."/>
            <person name="Pai G."/>
            <person name="Aken S.V."/>
            <person name="Utterback T."/>
            <person name="Reidmuller S."/>
            <person name="Feldblyum T."/>
            <person name="Hsiao J."/>
            <person name="Zismann V."/>
            <person name="Iobst S."/>
            <person name="de Vazeille A.R."/>
            <person name="Buell C.R."/>
            <person name="Ying K."/>
            <person name="Li Y."/>
            <person name="Lu T."/>
            <person name="Huang Y."/>
            <person name="Zhao Q."/>
            <person name="Feng Q."/>
            <person name="Zhang L."/>
            <person name="Zhu J."/>
            <person name="Weng Q."/>
            <person name="Mu J."/>
            <person name="Lu Y."/>
            <person name="Fan D."/>
            <person name="Liu Y."/>
            <person name="Guan J."/>
            <person name="Zhang Y."/>
            <person name="Yu S."/>
            <person name="Liu X."/>
            <person name="Zhang Y."/>
            <person name="Hong G."/>
            <person name="Han B."/>
            <person name="Choisne N."/>
            <person name="Demange N."/>
            <person name="Orjeda G."/>
            <person name="Samain S."/>
            <person name="Cattolico L."/>
            <person name="Pelletier E."/>
            <person name="Couloux A."/>
            <person name="Segurens B."/>
            <person name="Wincker P."/>
            <person name="D'Hont A."/>
            <person name="Scarpelli C."/>
            <person name="Weissenbach J."/>
            <person name="Salanoubat M."/>
            <person name="Quetier F."/>
            <person name="Yu Y."/>
            <person name="Kim H.R."/>
            <person name="Rambo T."/>
            <person name="Currie J."/>
            <person name="Collura K."/>
            <person name="Luo M."/>
            <person name="Yang T."/>
            <person name="Ammiraju J.S.S."/>
            <person name="Engler F."/>
            <person name="Soderlund C."/>
            <person name="Wing R.A."/>
            <person name="Palmer L.E."/>
            <person name="de la Bastide M."/>
            <person name="Spiegel L."/>
            <person name="Nascimento L."/>
            <person name="Zutavern T."/>
            <person name="O'Shaughnessy A."/>
            <person name="Dike S."/>
            <person name="Dedhia N."/>
            <person name="Preston R."/>
            <person name="Balija V."/>
            <person name="McCombie W.R."/>
            <person name="Chow T."/>
            <person name="Chen H."/>
            <person name="Chung M."/>
            <person name="Chen C."/>
            <person name="Shaw J."/>
            <person name="Wu H."/>
            <person name="Hsiao K."/>
            <person name="Chao Y."/>
            <person name="Chu M."/>
            <person name="Cheng C."/>
            <person name="Hour A."/>
            <person name="Lee P."/>
            <person name="Lin S."/>
            <person name="Lin Y."/>
            <person name="Liou J."/>
            <person name="Liu S."/>
            <person name="Hsing Y."/>
            <person name="Raghuvanshi S."/>
            <person name="Mohanty A."/>
            <person name="Bharti A.K."/>
            <person name="Gaur A."/>
            <person name="Gupta V."/>
            <person name="Kumar D."/>
            <person name="Ravi V."/>
            <person name="Vij S."/>
            <person name="Kapur A."/>
            <person name="Khurana P."/>
            <person name="Khurana P."/>
            <person name="Khurana J.P."/>
            <person name="Tyagi A.K."/>
            <person name="Gaikwad K."/>
            <person name="Singh A."/>
            <person name="Dalal V."/>
            <person name="Srivastava S."/>
            <person name="Dixit A."/>
            <person name="Pal A.K."/>
            <person name="Ghazi I.A."/>
            <person name="Yadav M."/>
            <person name="Pandit A."/>
            <person name="Bhargava A."/>
            <person name="Sureshbabu K."/>
            <person name="Batra K."/>
            <person name="Sharma T.R."/>
            <person name="Mohapatra T."/>
            <person name="Singh N.K."/>
            <person name="Messing J."/>
            <person name="Nelson A.B."/>
            <person name="Fuks G."/>
            <person name="Kavchok S."/>
            <person name="Keizer G."/>
            <person name="Linton E."/>
            <person name="Llaca V."/>
            <person name="Song R."/>
            <person name="Tanyolac B."/>
            <person name="Young S."/>
            <person name="Ho-Il K."/>
            <person name="Hahn J.H."/>
            <person name="Sangsakoo G."/>
            <person name="Vanavichit A."/>
            <person name="de Mattos Luiz.A.T."/>
            <person name="Zimmer P.D."/>
            <person name="Malone G."/>
            <person name="Dellagostin O."/>
            <person name="de Oliveira A.C."/>
            <person name="Bevan M."/>
            <person name="Bancroft I."/>
            <person name="Minx P."/>
            <person name="Cordum H."/>
            <person name="Wilson R."/>
            <person name="Cheng Z."/>
            <person name="Jin W."/>
            <person name="Jiang J."/>
            <person name="Leong S.A."/>
            <person name="Iwama H."/>
            <person name="Gojobori T."/>
            <person name="Itoh T."/>
            <person name="Niimura Y."/>
            <person name="Fujii Y."/>
            <person name="Habara T."/>
            <person name="Sakai H."/>
            <person name="Sato Y."/>
            <person name="Wilson G."/>
            <person name="Kumar K."/>
            <person name="McCouch S."/>
            <person name="Juretic N."/>
            <person name="Hoen D."/>
            <person name="Wright S."/>
            <person name="Bruskiewich R."/>
            <person name="Bureau T."/>
            <person name="Miyao A."/>
            <person name="Hirochika H."/>
            <person name="Nishikawa T."/>
            <person name="Kadowaki K."/>
            <person name="Sugiura M."/>
            <person name="Burr B."/>
            <person name="Sasaki T."/>
        </authorList>
    </citation>
    <scope>NUCLEOTIDE SEQUENCE [LARGE SCALE GENOMIC DNA]</scope>
    <source>
        <strain evidence="4">cv. Nipponbare</strain>
    </source>
</reference>